<dbReference type="SUPFAM" id="SSF103481">
    <property type="entry name" value="Multidrug resistance efflux transporter EmrE"/>
    <property type="match status" value="2"/>
</dbReference>
<dbReference type="RefSeq" id="WP_271284139.1">
    <property type="nucleotide sequence ID" value="NZ_JAMGZK010000054.1"/>
</dbReference>
<evidence type="ECO:0000256" key="4">
    <source>
        <dbReference type="ARBA" id="ARBA00022692"/>
    </source>
</evidence>
<evidence type="ECO:0000256" key="6">
    <source>
        <dbReference type="ARBA" id="ARBA00023136"/>
    </source>
</evidence>
<dbReference type="Pfam" id="PF00892">
    <property type="entry name" value="EamA"/>
    <property type="match status" value="2"/>
</dbReference>
<feature type="transmembrane region" description="Helical" evidence="7">
    <location>
        <begin position="92"/>
        <end position="112"/>
    </location>
</feature>
<sequence length="297" mass="31970">MRELQQGVWQMCLAMLISGSIGAFVLLSGLPVTDVVFWRCLIGAIALFIFIRLSKQPFSPLTRVTLGLAVLGGVALVINWLLLFAAFERISIGLSTVVYNTQPFMLVLMGMLLGERVSVVKWGWLALAFAGVVILLSSELTQGHADGWLTGIALALGAAFFYALTAIITRQLKSLAPQHIAFIQVLTGIVMLLPLAHRPVFSADFPWGILLTLGIVHTGIMYQLLYSAIQKLPTPITGSLSFIYPVIALIVDNLVFGHSLNATQFAGGLLILFAAAGNNLGWGEKKPREGGVGIKQA</sequence>
<feature type="transmembrane region" description="Helical" evidence="7">
    <location>
        <begin position="148"/>
        <end position="168"/>
    </location>
</feature>
<feature type="transmembrane region" description="Helical" evidence="7">
    <location>
        <begin position="262"/>
        <end position="280"/>
    </location>
</feature>
<gene>
    <name evidence="9" type="ORF">M8014_20085</name>
</gene>
<evidence type="ECO:0000313" key="10">
    <source>
        <dbReference type="Proteomes" id="UP001063816"/>
    </source>
</evidence>
<keyword evidence="4 7" id="KW-0812">Transmembrane</keyword>
<dbReference type="PANTHER" id="PTHR22911">
    <property type="entry name" value="ACYL-MALONYL CONDENSING ENZYME-RELATED"/>
    <property type="match status" value="1"/>
</dbReference>
<feature type="transmembrane region" description="Helical" evidence="7">
    <location>
        <begin position="36"/>
        <end position="54"/>
    </location>
</feature>
<feature type="domain" description="EamA" evidence="8">
    <location>
        <begin position="7"/>
        <end position="136"/>
    </location>
</feature>
<feature type="transmembrane region" description="Helical" evidence="7">
    <location>
        <begin position="180"/>
        <end position="197"/>
    </location>
</feature>
<comment type="subcellular location">
    <subcellularLocation>
        <location evidence="1">Cell membrane</location>
        <topology evidence="1">Multi-pass membrane protein</topology>
    </subcellularLocation>
</comment>
<dbReference type="EMBL" id="JAMGZK010000054">
    <property type="protein sequence ID" value="MCU6666640.1"/>
    <property type="molecule type" value="Genomic_DNA"/>
</dbReference>
<keyword evidence="3" id="KW-1003">Cell membrane</keyword>
<evidence type="ECO:0000256" key="1">
    <source>
        <dbReference type="ARBA" id="ARBA00004651"/>
    </source>
</evidence>
<feature type="domain" description="EamA" evidence="8">
    <location>
        <begin position="150"/>
        <end position="277"/>
    </location>
</feature>
<feature type="transmembrane region" description="Helical" evidence="7">
    <location>
        <begin position="66"/>
        <end position="86"/>
    </location>
</feature>
<feature type="transmembrane region" description="Helical" evidence="7">
    <location>
        <begin position="209"/>
        <end position="229"/>
    </location>
</feature>
<proteinExistence type="inferred from homology"/>
<comment type="caution">
    <text evidence="9">The sequence shown here is derived from an EMBL/GenBank/DDBJ whole genome shotgun (WGS) entry which is preliminary data.</text>
</comment>
<protein>
    <submittedName>
        <fullName evidence="9">DMT family transporter</fullName>
    </submittedName>
</protein>
<keyword evidence="6 7" id="KW-0472">Membrane</keyword>
<feature type="transmembrane region" description="Helical" evidence="7">
    <location>
        <begin position="236"/>
        <end position="256"/>
    </location>
</feature>
<dbReference type="PANTHER" id="PTHR22911:SF102">
    <property type="entry name" value="MEMBRANE PROTEIN"/>
    <property type="match status" value="1"/>
</dbReference>
<dbReference type="InterPro" id="IPR037185">
    <property type="entry name" value="EmrE-like"/>
</dbReference>
<evidence type="ECO:0000313" key="9">
    <source>
        <dbReference type="EMBL" id="MCU6666640.1"/>
    </source>
</evidence>
<name>A0A9J6Q4M0_9ENTR</name>
<dbReference type="GO" id="GO:0005886">
    <property type="term" value="C:plasma membrane"/>
    <property type="evidence" value="ECO:0007669"/>
    <property type="project" value="UniProtKB-SubCell"/>
</dbReference>
<evidence type="ECO:0000256" key="2">
    <source>
        <dbReference type="ARBA" id="ARBA00007362"/>
    </source>
</evidence>
<reference evidence="9" key="1">
    <citation type="submission" date="2022-05" db="EMBL/GenBank/DDBJ databases">
        <title>Description of a novel species of Leclercia; Leclercia tamurae and the Proposal for a Novel Genus Silvania gen. nov. Containing Two Novel Species Silvania hatchlandensis sp. nov. and Silvania confinis sp. nov. Isolated from the Rhizosphere of Oak.</title>
        <authorList>
            <person name="Maddock D.W."/>
            <person name="Brady C.L."/>
            <person name="Denman S."/>
            <person name="Arnold D."/>
        </authorList>
    </citation>
    <scope>NUCLEOTIDE SEQUENCE</scope>
    <source>
        <strain evidence="9">H19S6</strain>
    </source>
</reference>
<feature type="transmembrane region" description="Helical" evidence="7">
    <location>
        <begin position="119"/>
        <end position="136"/>
    </location>
</feature>
<evidence type="ECO:0000256" key="3">
    <source>
        <dbReference type="ARBA" id="ARBA00022475"/>
    </source>
</evidence>
<evidence type="ECO:0000259" key="8">
    <source>
        <dbReference type="Pfam" id="PF00892"/>
    </source>
</evidence>
<feature type="transmembrane region" description="Helical" evidence="7">
    <location>
        <begin position="12"/>
        <end position="30"/>
    </location>
</feature>
<organism evidence="9 10">
    <name type="scientific">Silvania hatchlandensis</name>
    <dbReference type="NCBI Taxonomy" id="2926469"/>
    <lineage>
        <taxon>Bacteria</taxon>
        <taxon>Pseudomonadati</taxon>
        <taxon>Pseudomonadota</taxon>
        <taxon>Gammaproteobacteria</taxon>
        <taxon>Enterobacterales</taxon>
        <taxon>Enterobacteriaceae</taxon>
        <taxon>Silvania</taxon>
    </lineage>
</organism>
<dbReference type="InterPro" id="IPR000620">
    <property type="entry name" value="EamA_dom"/>
</dbReference>
<dbReference type="Proteomes" id="UP001063816">
    <property type="component" value="Unassembled WGS sequence"/>
</dbReference>
<evidence type="ECO:0000256" key="5">
    <source>
        <dbReference type="ARBA" id="ARBA00022989"/>
    </source>
</evidence>
<evidence type="ECO:0000256" key="7">
    <source>
        <dbReference type="SAM" id="Phobius"/>
    </source>
</evidence>
<keyword evidence="10" id="KW-1185">Reference proteome</keyword>
<dbReference type="AlphaFoldDB" id="A0A9J6Q4M0"/>
<comment type="similarity">
    <text evidence="2">Belongs to the EamA transporter family.</text>
</comment>
<accession>A0A9J6Q4M0</accession>
<keyword evidence="5 7" id="KW-1133">Transmembrane helix</keyword>